<gene>
    <name evidence="1" type="ORF">BpHYR1_047523</name>
</gene>
<evidence type="ECO:0000313" key="1">
    <source>
        <dbReference type="EMBL" id="RNA23967.1"/>
    </source>
</evidence>
<protein>
    <submittedName>
        <fullName evidence="1">Uncharacterized protein</fullName>
    </submittedName>
</protein>
<reference evidence="1 2" key="1">
    <citation type="journal article" date="2018" name="Sci. Rep.">
        <title>Genomic signatures of local adaptation to the degree of environmental predictability in rotifers.</title>
        <authorList>
            <person name="Franch-Gras L."/>
            <person name="Hahn C."/>
            <person name="Garcia-Roger E.M."/>
            <person name="Carmona M.J."/>
            <person name="Serra M."/>
            <person name="Gomez A."/>
        </authorList>
    </citation>
    <scope>NUCLEOTIDE SEQUENCE [LARGE SCALE GENOMIC DNA]</scope>
    <source>
        <strain evidence="1">HYR1</strain>
    </source>
</reference>
<dbReference type="Proteomes" id="UP000276133">
    <property type="component" value="Unassembled WGS sequence"/>
</dbReference>
<dbReference type="EMBL" id="REGN01003190">
    <property type="protein sequence ID" value="RNA23967.1"/>
    <property type="molecule type" value="Genomic_DNA"/>
</dbReference>
<sequence length="71" mass="7923">MFGKIGLFFGAIGNCAEHRFDGVHSALCILILQIENNMIAGGKQNFFIFIHIIVFPNNLNANIHSIIFSFI</sequence>
<comment type="caution">
    <text evidence="1">The sequence shown here is derived from an EMBL/GenBank/DDBJ whole genome shotgun (WGS) entry which is preliminary data.</text>
</comment>
<dbReference type="AlphaFoldDB" id="A0A3M7RKP6"/>
<evidence type="ECO:0000313" key="2">
    <source>
        <dbReference type="Proteomes" id="UP000276133"/>
    </source>
</evidence>
<organism evidence="1 2">
    <name type="scientific">Brachionus plicatilis</name>
    <name type="common">Marine rotifer</name>
    <name type="synonym">Brachionus muelleri</name>
    <dbReference type="NCBI Taxonomy" id="10195"/>
    <lineage>
        <taxon>Eukaryota</taxon>
        <taxon>Metazoa</taxon>
        <taxon>Spiralia</taxon>
        <taxon>Gnathifera</taxon>
        <taxon>Rotifera</taxon>
        <taxon>Eurotatoria</taxon>
        <taxon>Monogononta</taxon>
        <taxon>Pseudotrocha</taxon>
        <taxon>Ploima</taxon>
        <taxon>Brachionidae</taxon>
        <taxon>Brachionus</taxon>
    </lineage>
</organism>
<accession>A0A3M7RKP6</accession>
<proteinExistence type="predicted"/>
<name>A0A3M7RKP6_BRAPC</name>
<keyword evidence="2" id="KW-1185">Reference proteome</keyword>